<accession>A0A518C0B1</accession>
<feature type="modified residue" description="4-aspartylphosphate" evidence="1">
    <location>
        <position position="65"/>
    </location>
</feature>
<sequence>MDQPAPEPEAITSNDRVLLVDDNPVNLDVLAQSLEARGLELLIARSGEEALVVAASAKPAVILLDINMPGIGGFETCRRLKADTSTADAVVVFLSARDAVEDRVQGLELGAADYIAKPFQVEEVQARVARQIALYHERRELKTRAADKDPASEERFRAIDPASLRAMIEAGESDRFELKSTLRWNLKSDKAGKEIEDAWLKTVVAFLNTDGGVLVVGVDDDGNALGIEADRFDNADRYLLHVNNLIRQHVGAAYMHFIRFDLVPIDDKQVLAMRVLPAAEPAFLRRNNDELFFIRVGPGSRKLTASEMVAYIQNRREDQTREVVPAEPTRVETAPESQERAPDRILLVDDNTTNLQVLFQTLSDQDYELLVARSGEEAIEVATAGSPTLILLDIMMPPGIDGYETCKRLRQKPETADVAVIFMSALQDTDARVRGFEVGAVDYITKPFQADEVIARVRTHLTIQKLQRSLSAANSELQRFNADLEDRVAERSAQLVKSRDAIIFGLAKLAESRDDDTGRHLERICRYVRILSEELAREDPGIETSWVESVAVTAALHDIGKVAIPDAILLKPGRLSDEERSRMQEHAKIGSGTLSAIRERWGSSQFLTTAIEIAHHHHERWDGSGYPDGLAGEAIPLPARIVAVADVYDALRSKRVYKPAMTDDEAAQEIINASCTQFDPRVVEAFGRVRDEFRRVLEG</sequence>
<dbReference type="GO" id="GO:0000160">
    <property type="term" value="P:phosphorelay signal transduction system"/>
    <property type="evidence" value="ECO:0007669"/>
    <property type="project" value="InterPro"/>
</dbReference>
<dbReference type="InterPro" id="IPR038461">
    <property type="entry name" value="Schlafen_AlbA_2_dom_sf"/>
</dbReference>
<dbReference type="Proteomes" id="UP000320386">
    <property type="component" value="Chromosome"/>
</dbReference>
<dbReference type="PROSITE" id="PS51832">
    <property type="entry name" value="HD_GYP"/>
    <property type="match status" value="1"/>
</dbReference>
<organism evidence="5 6">
    <name type="scientific">Mucisphaera calidilacus</name>
    <dbReference type="NCBI Taxonomy" id="2527982"/>
    <lineage>
        <taxon>Bacteria</taxon>
        <taxon>Pseudomonadati</taxon>
        <taxon>Planctomycetota</taxon>
        <taxon>Phycisphaerae</taxon>
        <taxon>Phycisphaerales</taxon>
        <taxon>Phycisphaeraceae</taxon>
        <taxon>Mucisphaera</taxon>
    </lineage>
</organism>
<dbReference type="SMART" id="SM00471">
    <property type="entry name" value="HDc"/>
    <property type="match status" value="1"/>
</dbReference>
<dbReference type="SMART" id="SM00448">
    <property type="entry name" value="REC"/>
    <property type="match status" value="2"/>
</dbReference>
<feature type="domain" description="Response regulatory" evidence="3">
    <location>
        <begin position="16"/>
        <end position="132"/>
    </location>
</feature>
<dbReference type="AlphaFoldDB" id="A0A518C0B1"/>
<dbReference type="InterPro" id="IPR037522">
    <property type="entry name" value="HD_GYP_dom"/>
</dbReference>
<dbReference type="Gene3D" id="1.10.3210.10">
    <property type="entry name" value="Hypothetical protein af1432"/>
    <property type="match status" value="1"/>
</dbReference>
<dbReference type="InterPro" id="IPR003607">
    <property type="entry name" value="HD/PDEase_dom"/>
</dbReference>
<dbReference type="SUPFAM" id="SSF109604">
    <property type="entry name" value="HD-domain/PDEase-like"/>
    <property type="match status" value="1"/>
</dbReference>
<dbReference type="CDD" id="cd19920">
    <property type="entry name" value="REC_PA4781-like"/>
    <property type="match status" value="1"/>
</dbReference>
<dbReference type="CDD" id="cd00077">
    <property type="entry name" value="HDc"/>
    <property type="match status" value="1"/>
</dbReference>
<dbReference type="EMBL" id="CP036280">
    <property type="protein sequence ID" value="QDU72653.1"/>
    <property type="molecule type" value="Genomic_DNA"/>
</dbReference>
<dbReference type="Pfam" id="PF04326">
    <property type="entry name" value="SLFN_AlbA_2"/>
    <property type="match status" value="1"/>
</dbReference>
<dbReference type="KEGG" id="mcad:Pan265_25250"/>
<dbReference type="InterPro" id="IPR052020">
    <property type="entry name" value="Cyclic_di-GMP/3'3'-cGAMP_PDE"/>
</dbReference>
<dbReference type="InterPro" id="IPR001789">
    <property type="entry name" value="Sig_transdc_resp-reg_receiver"/>
</dbReference>
<feature type="domain" description="HD-GYP" evidence="4">
    <location>
        <begin position="495"/>
        <end position="699"/>
    </location>
</feature>
<feature type="domain" description="Response regulatory" evidence="3">
    <location>
        <begin position="344"/>
        <end position="461"/>
    </location>
</feature>
<dbReference type="RefSeq" id="WP_145446821.1">
    <property type="nucleotide sequence ID" value="NZ_CP036280.1"/>
</dbReference>
<dbReference type="Pfam" id="PF13487">
    <property type="entry name" value="HD_5"/>
    <property type="match status" value="1"/>
</dbReference>
<keyword evidence="1" id="KW-0597">Phosphoprotein</keyword>
<evidence type="ECO:0000259" key="4">
    <source>
        <dbReference type="PROSITE" id="PS51832"/>
    </source>
</evidence>
<dbReference type="Pfam" id="PF00072">
    <property type="entry name" value="Response_reg"/>
    <property type="match status" value="2"/>
</dbReference>
<protein>
    <submittedName>
        <fullName evidence="5">Cyclic di-GMP phosphodiesterase response regulator RpfG</fullName>
        <ecNumber evidence="5">3.1.4.52</ecNumber>
    </submittedName>
</protein>
<evidence type="ECO:0000256" key="2">
    <source>
        <dbReference type="SAM" id="MobiDB-lite"/>
    </source>
</evidence>
<feature type="modified residue" description="4-aspartylphosphate" evidence="1">
    <location>
        <position position="393"/>
    </location>
</feature>
<keyword evidence="6" id="KW-1185">Reference proteome</keyword>
<dbReference type="PANTHER" id="PTHR45228:SF5">
    <property type="entry name" value="CYCLIC DI-GMP PHOSPHODIESTERASE VC_1348-RELATED"/>
    <property type="match status" value="1"/>
</dbReference>
<reference evidence="5 6" key="1">
    <citation type="submission" date="2019-02" db="EMBL/GenBank/DDBJ databases">
        <title>Deep-cultivation of Planctomycetes and their phenomic and genomic characterization uncovers novel biology.</title>
        <authorList>
            <person name="Wiegand S."/>
            <person name="Jogler M."/>
            <person name="Boedeker C."/>
            <person name="Pinto D."/>
            <person name="Vollmers J."/>
            <person name="Rivas-Marin E."/>
            <person name="Kohn T."/>
            <person name="Peeters S.H."/>
            <person name="Heuer A."/>
            <person name="Rast P."/>
            <person name="Oberbeckmann S."/>
            <person name="Bunk B."/>
            <person name="Jeske O."/>
            <person name="Meyerdierks A."/>
            <person name="Storesund J.E."/>
            <person name="Kallscheuer N."/>
            <person name="Luecker S."/>
            <person name="Lage O.M."/>
            <person name="Pohl T."/>
            <person name="Merkel B.J."/>
            <person name="Hornburger P."/>
            <person name="Mueller R.-W."/>
            <person name="Bruemmer F."/>
            <person name="Labrenz M."/>
            <person name="Spormann A.M."/>
            <person name="Op den Camp H."/>
            <person name="Overmann J."/>
            <person name="Amann R."/>
            <person name="Jetten M.S.M."/>
            <person name="Mascher T."/>
            <person name="Medema M.H."/>
            <person name="Devos D.P."/>
            <person name="Kaster A.-K."/>
            <person name="Ovreas L."/>
            <person name="Rohde M."/>
            <person name="Galperin M.Y."/>
            <person name="Jogler C."/>
        </authorList>
    </citation>
    <scope>NUCLEOTIDE SEQUENCE [LARGE SCALE GENOMIC DNA]</scope>
    <source>
        <strain evidence="5 6">Pan265</strain>
    </source>
</reference>
<dbReference type="PANTHER" id="PTHR45228">
    <property type="entry name" value="CYCLIC DI-GMP PHOSPHODIESTERASE TM_0186-RELATED"/>
    <property type="match status" value="1"/>
</dbReference>
<feature type="region of interest" description="Disordered" evidence="2">
    <location>
        <begin position="317"/>
        <end position="338"/>
    </location>
</feature>
<dbReference type="PROSITE" id="PS50110">
    <property type="entry name" value="RESPONSE_REGULATORY"/>
    <property type="match status" value="2"/>
</dbReference>
<evidence type="ECO:0000313" key="5">
    <source>
        <dbReference type="EMBL" id="QDU72653.1"/>
    </source>
</evidence>
<dbReference type="Gene3D" id="3.40.50.2300">
    <property type="match status" value="2"/>
</dbReference>
<dbReference type="SUPFAM" id="SSF52172">
    <property type="entry name" value="CheY-like"/>
    <property type="match status" value="2"/>
</dbReference>
<evidence type="ECO:0000259" key="3">
    <source>
        <dbReference type="PROSITE" id="PS50110"/>
    </source>
</evidence>
<dbReference type="InterPro" id="IPR011006">
    <property type="entry name" value="CheY-like_superfamily"/>
</dbReference>
<dbReference type="EC" id="3.1.4.52" evidence="5"/>
<evidence type="ECO:0000256" key="1">
    <source>
        <dbReference type="PROSITE-ProRule" id="PRU00169"/>
    </source>
</evidence>
<evidence type="ECO:0000313" key="6">
    <source>
        <dbReference type="Proteomes" id="UP000320386"/>
    </source>
</evidence>
<keyword evidence="5" id="KW-0378">Hydrolase</keyword>
<proteinExistence type="predicted"/>
<name>A0A518C0B1_9BACT</name>
<dbReference type="Gene3D" id="3.30.950.30">
    <property type="entry name" value="Schlafen, AAA domain"/>
    <property type="match status" value="1"/>
</dbReference>
<dbReference type="InterPro" id="IPR007421">
    <property type="entry name" value="Schlafen_AlbA_2_dom"/>
</dbReference>
<gene>
    <name evidence="5" type="primary">rpfG_2</name>
    <name evidence="5" type="ORF">Pan265_25250</name>
</gene>
<dbReference type="OrthoDB" id="9804747at2"/>
<dbReference type="GO" id="GO:0071111">
    <property type="term" value="F:cyclic-guanylate-specific phosphodiesterase activity"/>
    <property type="evidence" value="ECO:0007669"/>
    <property type="project" value="UniProtKB-EC"/>
</dbReference>